<evidence type="ECO:0000313" key="2">
    <source>
        <dbReference type="Proteomes" id="UP000297299"/>
    </source>
</evidence>
<dbReference type="GO" id="GO:0020037">
    <property type="term" value="F:heme binding"/>
    <property type="evidence" value="ECO:0007669"/>
    <property type="project" value="InterPro"/>
</dbReference>
<dbReference type="Gene3D" id="1.10.630.10">
    <property type="entry name" value="Cytochrome P450"/>
    <property type="match status" value="1"/>
</dbReference>
<evidence type="ECO:0000313" key="1">
    <source>
        <dbReference type="EMBL" id="TEY73232.1"/>
    </source>
</evidence>
<dbReference type="GO" id="GO:0005506">
    <property type="term" value="F:iron ion binding"/>
    <property type="evidence" value="ECO:0007669"/>
    <property type="project" value="InterPro"/>
</dbReference>
<comment type="caution">
    <text evidence="1">The sequence shown here is derived from an EMBL/GenBank/DDBJ whole genome shotgun (WGS) entry which is preliminary data.</text>
</comment>
<dbReference type="OrthoDB" id="3945418at2759"/>
<organism evidence="1 2">
    <name type="scientific">Botryotinia calthae</name>
    <dbReference type="NCBI Taxonomy" id="38488"/>
    <lineage>
        <taxon>Eukaryota</taxon>
        <taxon>Fungi</taxon>
        <taxon>Dikarya</taxon>
        <taxon>Ascomycota</taxon>
        <taxon>Pezizomycotina</taxon>
        <taxon>Leotiomycetes</taxon>
        <taxon>Helotiales</taxon>
        <taxon>Sclerotiniaceae</taxon>
        <taxon>Botryotinia</taxon>
    </lineage>
</organism>
<accession>A0A4Y8D7W7</accession>
<protein>
    <submittedName>
        <fullName evidence="1">Uncharacterized protein</fullName>
    </submittedName>
</protein>
<dbReference type="InterPro" id="IPR036396">
    <property type="entry name" value="Cyt_P450_sf"/>
</dbReference>
<gene>
    <name evidence="1" type="ORF">BOTCAL_0081g00230</name>
</gene>
<reference evidence="1 2" key="1">
    <citation type="submission" date="2017-11" db="EMBL/GenBank/DDBJ databases">
        <title>Comparative genomics of Botrytis spp.</title>
        <authorList>
            <person name="Valero-Jimenez C.A."/>
            <person name="Tapia P."/>
            <person name="Veloso J."/>
            <person name="Silva-Moreno E."/>
            <person name="Staats M."/>
            <person name="Valdes J.H."/>
            <person name="Van Kan J.A.L."/>
        </authorList>
    </citation>
    <scope>NUCLEOTIDE SEQUENCE [LARGE SCALE GENOMIC DNA]</scope>
    <source>
        <strain evidence="1 2">MUCL2830</strain>
    </source>
</reference>
<dbReference type="GO" id="GO:0004497">
    <property type="term" value="F:monooxygenase activity"/>
    <property type="evidence" value="ECO:0007669"/>
    <property type="project" value="InterPro"/>
</dbReference>
<dbReference type="SUPFAM" id="SSF48264">
    <property type="entry name" value="Cytochrome P450"/>
    <property type="match status" value="1"/>
</dbReference>
<dbReference type="AlphaFoldDB" id="A0A4Y8D7W7"/>
<keyword evidence="2" id="KW-1185">Reference proteome</keyword>
<dbReference type="Proteomes" id="UP000297299">
    <property type="component" value="Unassembled WGS sequence"/>
</dbReference>
<dbReference type="STRING" id="38488.A0A4Y8D7W7"/>
<sequence>MLATHSSLKKNSINDLVSRIQRPILILCDRLEEASKSGVTLNMKYFYAAVKLDIINDCCFSRQSDKILREDFERKSFGDVDNFLVISLLDNMNKISAPAMADILDYRKNLSRQVETILHEHEEPESRKLVDRTVFMNY</sequence>
<dbReference type="EMBL" id="PHWZ01000081">
    <property type="protein sequence ID" value="TEY73232.1"/>
    <property type="molecule type" value="Genomic_DNA"/>
</dbReference>
<proteinExistence type="predicted"/>
<name>A0A4Y8D7W7_9HELO</name>
<dbReference type="GO" id="GO:0016705">
    <property type="term" value="F:oxidoreductase activity, acting on paired donors, with incorporation or reduction of molecular oxygen"/>
    <property type="evidence" value="ECO:0007669"/>
    <property type="project" value="InterPro"/>
</dbReference>